<dbReference type="AlphaFoldDB" id="A0AAV3UN01"/>
<evidence type="ECO:0000313" key="10">
    <source>
        <dbReference type="EMBL" id="GAA5060140.1"/>
    </source>
</evidence>
<dbReference type="Pfam" id="PF00136">
    <property type="entry name" value="DNA_pol_B"/>
    <property type="match status" value="1"/>
</dbReference>
<dbReference type="InterPro" id="IPR012337">
    <property type="entry name" value="RNaseH-like_sf"/>
</dbReference>
<dbReference type="InterPro" id="IPR023211">
    <property type="entry name" value="DNA_pol_palm_dom_sf"/>
</dbReference>
<feature type="transmembrane region" description="Helical" evidence="8">
    <location>
        <begin position="483"/>
        <end position="504"/>
    </location>
</feature>
<sequence length="511" mass="57504">MVYKIDYVDGDVLRWSVTETGVECEVDESYTPTIYVSVHGDGDFSTARAALRDHPAAVRVAVVDERVSFRHDPERVLQVDVVDLKAVNSVARMVSKWGSPGEYRCYNVDFSREFRYCLEEGIDPLPAHKLSQMQIAVSETELASERVTELTVNDETIAGSGADVLATLSDRVESVDPDVLFLNTSDLIPVLFQQADRLDVEFQLGRRPGWQQLTGKSTYESYGQVGHSPARYNLPGRVIIDGSNTFMWNQTNLDGCLYLVEQSGKPLQELAWSSIGNILTGVQIQEARRRDVLVPWRSWRHEQFKTMCQLHDADRGGFTFAPDVGLHEDVHELDFSSLYPNIIVTRNVSPEKIRCECHADREDVPDIGYSICDDRGYLPDVLEPLIKDRDAIKAEIRETEEEKPARNQVIESTDLVDDSANGENNSKEAGNWHYGIIGIPLILVGAVAGNASALTGLLILLLPIVMYVDIRKVRNVSNWEPRAWLYVISAFLLFFISVPVYLYYRNKTVGL</sequence>
<dbReference type="Gene3D" id="3.30.420.10">
    <property type="entry name" value="Ribonuclease H-like superfamily/Ribonuclease H"/>
    <property type="match status" value="1"/>
</dbReference>
<dbReference type="InterPro" id="IPR036397">
    <property type="entry name" value="RNaseH_sf"/>
</dbReference>
<dbReference type="GO" id="GO:0003887">
    <property type="term" value="F:DNA-directed DNA polymerase activity"/>
    <property type="evidence" value="ECO:0007669"/>
    <property type="project" value="UniProtKB-KW"/>
</dbReference>
<protein>
    <recommendedName>
        <fullName evidence="1">DNA-directed DNA polymerase</fullName>
        <ecNumber evidence="1">2.7.7.7</ecNumber>
    </recommendedName>
</protein>
<dbReference type="GO" id="GO:0003677">
    <property type="term" value="F:DNA binding"/>
    <property type="evidence" value="ECO:0007669"/>
    <property type="project" value="UniProtKB-KW"/>
</dbReference>
<evidence type="ECO:0000313" key="11">
    <source>
        <dbReference type="Proteomes" id="UP001501729"/>
    </source>
</evidence>
<organism evidence="10 11">
    <name type="scientific">Haladaptatus pallidirubidus</name>
    <dbReference type="NCBI Taxonomy" id="1008152"/>
    <lineage>
        <taxon>Archaea</taxon>
        <taxon>Methanobacteriati</taxon>
        <taxon>Methanobacteriota</taxon>
        <taxon>Stenosarchaea group</taxon>
        <taxon>Halobacteria</taxon>
        <taxon>Halobacteriales</taxon>
        <taxon>Haladaptataceae</taxon>
        <taxon>Haladaptatus</taxon>
    </lineage>
</organism>
<comment type="caution">
    <text evidence="10">The sequence shown here is derived from an EMBL/GenBank/DDBJ whole genome shotgun (WGS) entry which is preliminary data.</text>
</comment>
<evidence type="ECO:0000256" key="4">
    <source>
        <dbReference type="ARBA" id="ARBA00022932"/>
    </source>
</evidence>
<evidence type="ECO:0000256" key="2">
    <source>
        <dbReference type="ARBA" id="ARBA00022679"/>
    </source>
</evidence>
<dbReference type="PANTHER" id="PTHR10322:SF23">
    <property type="entry name" value="DNA POLYMERASE DELTA CATALYTIC SUBUNIT"/>
    <property type="match status" value="1"/>
</dbReference>
<feature type="domain" description="DNA-directed DNA polymerase family B multifunctional" evidence="9">
    <location>
        <begin position="285"/>
        <end position="403"/>
    </location>
</feature>
<dbReference type="PANTHER" id="PTHR10322">
    <property type="entry name" value="DNA POLYMERASE CATALYTIC SUBUNIT"/>
    <property type="match status" value="1"/>
</dbReference>
<keyword evidence="11" id="KW-1185">Reference proteome</keyword>
<dbReference type="SUPFAM" id="SSF53098">
    <property type="entry name" value="Ribonuclease H-like"/>
    <property type="match status" value="1"/>
</dbReference>
<evidence type="ECO:0000256" key="1">
    <source>
        <dbReference type="ARBA" id="ARBA00012417"/>
    </source>
</evidence>
<dbReference type="Gene3D" id="3.90.1600.10">
    <property type="entry name" value="Palm domain of DNA polymerase"/>
    <property type="match status" value="1"/>
</dbReference>
<evidence type="ECO:0000259" key="9">
    <source>
        <dbReference type="Pfam" id="PF00136"/>
    </source>
</evidence>
<dbReference type="Gene3D" id="1.10.287.690">
    <property type="entry name" value="Helix hairpin bin"/>
    <property type="match status" value="1"/>
</dbReference>
<name>A0AAV3UN01_9EURY</name>
<keyword evidence="8" id="KW-0472">Membrane</keyword>
<dbReference type="GO" id="GO:0000166">
    <property type="term" value="F:nucleotide binding"/>
    <property type="evidence" value="ECO:0007669"/>
    <property type="project" value="InterPro"/>
</dbReference>
<keyword evidence="8" id="KW-1133">Transmembrane helix</keyword>
<dbReference type="InterPro" id="IPR043502">
    <property type="entry name" value="DNA/RNA_pol_sf"/>
</dbReference>
<accession>A0AAV3UN01</accession>
<keyword evidence="3" id="KW-0548">Nucleotidyltransferase</keyword>
<gene>
    <name evidence="10" type="ORF">GCM10025751_44960</name>
</gene>
<evidence type="ECO:0000256" key="6">
    <source>
        <dbReference type="ARBA" id="ARBA00049244"/>
    </source>
</evidence>
<dbReference type="SUPFAM" id="SSF56672">
    <property type="entry name" value="DNA/RNA polymerases"/>
    <property type="match status" value="1"/>
</dbReference>
<keyword evidence="2" id="KW-0808">Transferase</keyword>
<dbReference type="InterPro" id="IPR050240">
    <property type="entry name" value="DNA_pol_type-B"/>
</dbReference>
<dbReference type="InterPro" id="IPR006134">
    <property type="entry name" value="DNA-dir_DNA_pol_B_multi_dom"/>
</dbReference>
<dbReference type="RefSeq" id="WP_227773444.1">
    <property type="nucleotide sequence ID" value="NZ_BAABKX010000018.1"/>
</dbReference>
<keyword evidence="4" id="KW-0239">DNA-directed DNA polymerase</keyword>
<dbReference type="GO" id="GO:0006261">
    <property type="term" value="P:DNA-templated DNA replication"/>
    <property type="evidence" value="ECO:0007669"/>
    <property type="project" value="TreeGrafter"/>
</dbReference>
<dbReference type="GeneID" id="68613641"/>
<evidence type="ECO:0000256" key="7">
    <source>
        <dbReference type="SAM" id="MobiDB-lite"/>
    </source>
</evidence>
<proteinExistence type="predicted"/>
<dbReference type="Proteomes" id="UP001501729">
    <property type="component" value="Unassembled WGS sequence"/>
</dbReference>
<evidence type="ECO:0000256" key="5">
    <source>
        <dbReference type="ARBA" id="ARBA00023125"/>
    </source>
</evidence>
<comment type="catalytic activity">
    <reaction evidence="6">
        <text>DNA(n) + a 2'-deoxyribonucleoside 5'-triphosphate = DNA(n+1) + diphosphate</text>
        <dbReference type="Rhea" id="RHEA:22508"/>
        <dbReference type="Rhea" id="RHEA-COMP:17339"/>
        <dbReference type="Rhea" id="RHEA-COMP:17340"/>
        <dbReference type="ChEBI" id="CHEBI:33019"/>
        <dbReference type="ChEBI" id="CHEBI:61560"/>
        <dbReference type="ChEBI" id="CHEBI:173112"/>
        <dbReference type="EC" id="2.7.7.7"/>
    </reaction>
</comment>
<evidence type="ECO:0000256" key="3">
    <source>
        <dbReference type="ARBA" id="ARBA00022695"/>
    </source>
</evidence>
<feature type="transmembrane region" description="Helical" evidence="8">
    <location>
        <begin position="432"/>
        <end position="462"/>
    </location>
</feature>
<feature type="region of interest" description="Disordered" evidence="7">
    <location>
        <begin position="398"/>
        <end position="426"/>
    </location>
</feature>
<keyword evidence="5" id="KW-0238">DNA-binding</keyword>
<dbReference type="EMBL" id="BAABKX010000018">
    <property type="protein sequence ID" value="GAA5060140.1"/>
    <property type="molecule type" value="Genomic_DNA"/>
</dbReference>
<keyword evidence="8" id="KW-0812">Transmembrane</keyword>
<evidence type="ECO:0000256" key="8">
    <source>
        <dbReference type="SAM" id="Phobius"/>
    </source>
</evidence>
<reference evidence="10 11" key="1">
    <citation type="journal article" date="2019" name="Int. J. Syst. Evol. Microbiol.">
        <title>The Global Catalogue of Microorganisms (GCM) 10K type strain sequencing project: providing services to taxonomists for standard genome sequencing and annotation.</title>
        <authorList>
            <consortium name="The Broad Institute Genomics Platform"/>
            <consortium name="The Broad Institute Genome Sequencing Center for Infectious Disease"/>
            <person name="Wu L."/>
            <person name="Ma J."/>
        </authorList>
    </citation>
    <scope>NUCLEOTIDE SEQUENCE [LARGE SCALE GENOMIC DNA]</scope>
    <source>
        <strain evidence="10 11">JCM 17504</strain>
    </source>
</reference>
<dbReference type="EC" id="2.7.7.7" evidence="1"/>